<evidence type="ECO:0000313" key="2">
    <source>
        <dbReference type="Proteomes" id="UP000821845"/>
    </source>
</evidence>
<dbReference type="Proteomes" id="UP000821845">
    <property type="component" value="Chromosome 10"/>
</dbReference>
<accession>A0ACB7T7V7</accession>
<organism evidence="1 2">
    <name type="scientific">Hyalomma asiaticum</name>
    <name type="common">Tick</name>
    <dbReference type="NCBI Taxonomy" id="266040"/>
    <lineage>
        <taxon>Eukaryota</taxon>
        <taxon>Metazoa</taxon>
        <taxon>Ecdysozoa</taxon>
        <taxon>Arthropoda</taxon>
        <taxon>Chelicerata</taxon>
        <taxon>Arachnida</taxon>
        <taxon>Acari</taxon>
        <taxon>Parasitiformes</taxon>
        <taxon>Ixodida</taxon>
        <taxon>Ixodoidea</taxon>
        <taxon>Ixodidae</taxon>
        <taxon>Hyalomminae</taxon>
        <taxon>Hyalomma</taxon>
    </lineage>
</organism>
<name>A0ACB7T7V7_HYAAI</name>
<evidence type="ECO:0000313" key="1">
    <source>
        <dbReference type="EMBL" id="KAH6943015.1"/>
    </source>
</evidence>
<comment type="caution">
    <text evidence="1">The sequence shown here is derived from an EMBL/GenBank/DDBJ whole genome shotgun (WGS) entry which is preliminary data.</text>
</comment>
<protein>
    <submittedName>
        <fullName evidence="1">Uncharacterized protein</fullName>
    </submittedName>
</protein>
<reference evidence="1" key="1">
    <citation type="submission" date="2020-05" db="EMBL/GenBank/DDBJ databases">
        <title>Large-scale comparative analyses of tick genomes elucidate their genetic diversity and vector capacities.</title>
        <authorList>
            <person name="Jia N."/>
            <person name="Wang J."/>
            <person name="Shi W."/>
            <person name="Du L."/>
            <person name="Sun Y."/>
            <person name="Zhan W."/>
            <person name="Jiang J."/>
            <person name="Wang Q."/>
            <person name="Zhang B."/>
            <person name="Ji P."/>
            <person name="Sakyi L.B."/>
            <person name="Cui X."/>
            <person name="Yuan T."/>
            <person name="Jiang B."/>
            <person name="Yang W."/>
            <person name="Lam T.T.-Y."/>
            <person name="Chang Q."/>
            <person name="Ding S."/>
            <person name="Wang X."/>
            <person name="Zhu J."/>
            <person name="Ruan X."/>
            <person name="Zhao L."/>
            <person name="Wei J."/>
            <person name="Que T."/>
            <person name="Du C."/>
            <person name="Cheng J."/>
            <person name="Dai P."/>
            <person name="Han X."/>
            <person name="Huang E."/>
            <person name="Gao Y."/>
            <person name="Liu J."/>
            <person name="Shao H."/>
            <person name="Ye R."/>
            <person name="Li L."/>
            <person name="Wei W."/>
            <person name="Wang X."/>
            <person name="Wang C."/>
            <person name="Yang T."/>
            <person name="Huo Q."/>
            <person name="Li W."/>
            <person name="Guo W."/>
            <person name="Chen H."/>
            <person name="Zhou L."/>
            <person name="Ni X."/>
            <person name="Tian J."/>
            <person name="Zhou Y."/>
            <person name="Sheng Y."/>
            <person name="Liu T."/>
            <person name="Pan Y."/>
            <person name="Xia L."/>
            <person name="Li J."/>
            <person name="Zhao F."/>
            <person name="Cao W."/>
        </authorList>
    </citation>
    <scope>NUCLEOTIDE SEQUENCE</scope>
    <source>
        <strain evidence="1">Hyas-2018</strain>
    </source>
</reference>
<proteinExistence type="predicted"/>
<sequence>MKAEAPNKVLSHNPARHRSTKTYDVLAQPPQVAQGLGEIQVPVKPQIQFSRTESTRKRRRPHEAGWSCQLGQHSQGTSKAWGYHYDTRNGLELWQGTLDLGLTLITDKAFPTRLGTSTCRDSTLDLTFVKNMEDSVWTNSATESDSDHYL</sequence>
<keyword evidence="2" id="KW-1185">Reference proteome</keyword>
<gene>
    <name evidence="1" type="ORF">HPB50_013970</name>
</gene>
<dbReference type="EMBL" id="CM023490">
    <property type="protein sequence ID" value="KAH6943015.1"/>
    <property type="molecule type" value="Genomic_DNA"/>
</dbReference>